<keyword evidence="7" id="KW-1185">Reference proteome</keyword>
<evidence type="ECO:0000313" key="6">
    <source>
        <dbReference type="EMBL" id="MCC2210144.1"/>
    </source>
</evidence>
<comment type="similarity">
    <text evidence="1">Belongs to the bacterial solute-binding protein 5 family.</text>
</comment>
<dbReference type="RefSeq" id="WP_308456139.1">
    <property type="nucleotide sequence ID" value="NZ_JAJEQM010000005.1"/>
</dbReference>
<evidence type="ECO:0000259" key="5">
    <source>
        <dbReference type="Pfam" id="PF00496"/>
    </source>
</evidence>
<keyword evidence="2" id="KW-0813">Transport</keyword>
<dbReference type="GO" id="GO:0015833">
    <property type="term" value="P:peptide transport"/>
    <property type="evidence" value="ECO:0007669"/>
    <property type="project" value="TreeGrafter"/>
</dbReference>
<evidence type="ECO:0000256" key="2">
    <source>
        <dbReference type="ARBA" id="ARBA00022448"/>
    </source>
</evidence>
<evidence type="ECO:0000256" key="4">
    <source>
        <dbReference type="SAM" id="SignalP"/>
    </source>
</evidence>
<sequence length="532" mass="59947">MRRIKGLVAVLLAVCTVFSVTGCDTVERIKERISQETVDEEKVADENKTEVSNSISVGLLDFDTFNPLLTKSETVKECMEFVYEPLFELNEKMQAVPILAESYTVSPDGRTIDITLKNNIQWQDGSNFNAYDVSYTFKQIRSGVTNYTSVFANMADYMATGDYTFQIVLNYAVPNFVSLLTFPIVKYQSDMKGNANYIPMGTGPYKYNSQLSTGKLLFSAFDNYHNGRAKIDSLYAYTVPDLQKYESMFEASEIDLMTGRTVDLSEYTPRGSARNNEYITNQMTFIGYNTANPLLSGVETRQGLSNIVDKDSIVNSTIYSRGKASNIPINPSSIFYYDTSTKFKPDEILTTQHLGNDKWGLDNDGKYVRHVGAQKQVLQFEILTNSDSAEKVNIANEVADSYTRFGIPTTVTALPYDEYIARINAKNYDIMIGEIEVSANNDLTPLVSSTDNYFSYANPDLDMLIGQLGMTNDEEQQKALFRQYGDIIVNDMPFTVLFFRKGNVMSGSKIKSEILPSVDRMFRNIETWSVTE</sequence>
<feature type="chain" id="PRO_5042129761" evidence="4">
    <location>
        <begin position="23"/>
        <end position="532"/>
    </location>
</feature>
<dbReference type="InterPro" id="IPR030678">
    <property type="entry name" value="Peptide/Ni-bd"/>
</dbReference>
<feature type="domain" description="Solute-binding protein family 5" evidence="5">
    <location>
        <begin position="95"/>
        <end position="443"/>
    </location>
</feature>
<protein>
    <submittedName>
        <fullName evidence="6">ABC transporter substrate-binding protein</fullName>
    </submittedName>
</protein>
<dbReference type="Gene3D" id="3.40.190.10">
    <property type="entry name" value="Periplasmic binding protein-like II"/>
    <property type="match status" value="1"/>
</dbReference>
<dbReference type="Gene3D" id="3.90.76.10">
    <property type="entry name" value="Dipeptide-binding Protein, Domain 1"/>
    <property type="match status" value="1"/>
</dbReference>
<dbReference type="PIRSF" id="PIRSF002741">
    <property type="entry name" value="MppA"/>
    <property type="match status" value="1"/>
</dbReference>
<comment type="caution">
    <text evidence="6">The sequence shown here is derived from an EMBL/GenBank/DDBJ whole genome shotgun (WGS) entry which is preliminary data.</text>
</comment>
<dbReference type="GO" id="GO:1904680">
    <property type="term" value="F:peptide transmembrane transporter activity"/>
    <property type="evidence" value="ECO:0007669"/>
    <property type="project" value="TreeGrafter"/>
</dbReference>
<dbReference type="Proteomes" id="UP001198242">
    <property type="component" value="Unassembled WGS sequence"/>
</dbReference>
<evidence type="ECO:0000313" key="7">
    <source>
        <dbReference type="Proteomes" id="UP001198242"/>
    </source>
</evidence>
<gene>
    <name evidence="6" type="ORF">LKE05_04985</name>
</gene>
<dbReference type="InterPro" id="IPR039424">
    <property type="entry name" value="SBP_5"/>
</dbReference>
<dbReference type="AlphaFoldDB" id="A0AAE3J915"/>
<dbReference type="EMBL" id="JAJEQM010000005">
    <property type="protein sequence ID" value="MCC2210144.1"/>
    <property type="molecule type" value="Genomic_DNA"/>
</dbReference>
<evidence type="ECO:0000256" key="1">
    <source>
        <dbReference type="ARBA" id="ARBA00005695"/>
    </source>
</evidence>
<reference evidence="6 7" key="1">
    <citation type="submission" date="2021-10" db="EMBL/GenBank/DDBJ databases">
        <title>Anaerobic single-cell dispensing facilitates the cultivation of human gut bacteria.</title>
        <authorList>
            <person name="Afrizal A."/>
        </authorList>
    </citation>
    <scope>NUCLEOTIDE SEQUENCE [LARGE SCALE GENOMIC DNA]</scope>
    <source>
        <strain evidence="6 7">CLA-AA-H232</strain>
    </source>
</reference>
<accession>A0AAE3J915</accession>
<proteinExistence type="inferred from homology"/>
<dbReference type="PANTHER" id="PTHR30290:SF9">
    <property type="entry name" value="OLIGOPEPTIDE-BINDING PROTEIN APPA"/>
    <property type="match status" value="1"/>
</dbReference>
<evidence type="ECO:0000256" key="3">
    <source>
        <dbReference type="ARBA" id="ARBA00022729"/>
    </source>
</evidence>
<feature type="signal peptide" evidence="4">
    <location>
        <begin position="1"/>
        <end position="22"/>
    </location>
</feature>
<name>A0AAE3J915_9FIRM</name>
<dbReference type="SUPFAM" id="SSF53850">
    <property type="entry name" value="Periplasmic binding protein-like II"/>
    <property type="match status" value="1"/>
</dbReference>
<keyword evidence="3 4" id="KW-0732">Signal</keyword>
<organism evidence="6 7">
    <name type="scientific">Hominilimicola fabiformis</name>
    <dbReference type="NCBI Taxonomy" id="2885356"/>
    <lineage>
        <taxon>Bacteria</taxon>
        <taxon>Bacillati</taxon>
        <taxon>Bacillota</taxon>
        <taxon>Clostridia</taxon>
        <taxon>Eubacteriales</taxon>
        <taxon>Oscillospiraceae</taxon>
        <taxon>Hominilimicola</taxon>
    </lineage>
</organism>
<dbReference type="PANTHER" id="PTHR30290">
    <property type="entry name" value="PERIPLASMIC BINDING COMPONENT OF ABC TRANSPORTER"/>
    <property type="match status" value="1"/>
</dbReference>
<dbReference type="GO" id="GO:0043190">
    <property type="term" value="C:ATP-binding cassette (ABC) transporter complex"/>
    <property type="evidence" value="ECO:0007669"/>
    <property type="project" value="InterPro"/>
</dbReference>
<dbReference type="GO" id="GO:0042597">
    <property type="term" value="C:periplasmic space"/>
    <property type="evidence" value="ECO:0007669"/>
    <property type="project" value="UniProtKB-ARBA"/>
</dbReference>
<dbReference type="InterPro" id="IPR000914">
    <property type="entry name" value="SBP_5_dom"/>
</dbReference>
<dbReference type="PROSITE" id="PS51257">
    <property type="entry name" value="PROKAR_LIPOPROTEIN"/>
    <property type="match status" value="1"/>
</dbReference>
<dbReference type="Pfam" id="PF00496">
    <property type="entry name" value="SBP_bac_5"/>
    <property type="match status" value="1"/>
</dbReference>
<dbReference type="Gene3D" id="3.10.105.10">
    <property type="entry name" value="Dipeptide-binding Protein, Domain 3"/>
    <property type="match status" value="1"/>
</dbReference>